<evidence type="ECO:0000256" key="3">
    <source>
        <dbReference type="ARBA" id="ARBA00022538"/>
    </source>
</evidence>
<dbReference type="EMBL" id="JAZGQO010000006">
    <property type="protein sequence ID" value="KAK6184264.1"/>
    <property type="molecule type" value="Genomic_DNA"/>
</dbReference>
<dbReference type="Pfam" id="PF00520">
    <property type="entry name" value="Ion_trans"/>
    <property type="match status" value="1"/>
</dbReference>
<evidence type="ECO:0000256" key="9">
    <source>
        <dbReference type="ARBA" id="ARBA00023065"/>
    </source>
</evidence>
<dbReference type="Gene3D" id="1.10.287.70">
    <property type="match status" value="1"/>
</dbReference>
<keyword evidence="10 13" id="KW-0472">Membrane</keyword>
<keyword evidence="2" id="KW-0813">Transport</keyword>
<dbReference type="Pfam" id="PF02214">
    <property type="entry name" value="BTB_2"/>
    <property type="match status" value="1"/>
</dbReference>
<sequence length="517" mass="59131">MALLNTPEIGRRHSLFSNPDRHTTDSSSLGVLRGPSLEDYDIDDPNEPSTLTLNIGGKIFKTYAQTLSKLRSVKIDEICSRARKSELFFDRNPEVFAAILDYCRYSELHLPRNVCVLVCRKELAFWGVNESLISDCCKKYLMDCTNEIQLQESLYAEFIRLRPKKACDAKNTRERIYNLLHHPETSTAAKVWAAFYYILVLVSVGSIFLSTVPQCRVPVSSEQLPPFYQSDHDHDNHSLSKRSLDDDPGGVPVVNVTHFTHPIFSAVYSSDYILQQMETNSKIRMMVTTKVVPALEFLDMVCMIYFTLEFIARVITVPSRLRMFMHFFTWCDLMYLIPVWILWIGQLIDPSFWRAPENITYFVFLEFLIVARVLALFRVANQYKALRILILSMKASLGEILLLLVFVMLAMIVYSSLIYCVEIFIVGSMDNMFEGLWWSIITMTTVGYGDMVPKSGMGYLVACICALTGIILIGMPVPIITSNFHKYYGFRNTREEVAQPSPSQETNVISPTRNEPD</sequence>
<evidence type="ECO:0000313" key="15">
    <source>
        <dbReference type="EMBL" id="KAK6184264.1"/>
    </source>
</evidence>
<keyword evidence="6" id="KW-0851">Voltage-gated channel</keyword>
<feature type="transmembrane region" description="Helical" evidence="13">
    <location>
        <begin position="191"/>
        <end position="212"/>
    </location>
</feature>
<evidence type="ECO:0000256" key="7">
    <source>
        <dbReference type="ARBA" id="ARBA00022958"/>
    </source>
</evidence>
<feature type="transmembrane region" description="Helical" evidence="13">
    <location>
        <begin position="359"/>
        <end position="379"/>
    </location>
</feature>
<gene>
    <name evidence="15" type="ORF">SNE40_006767</name>
</gene>
<comment type="caution">
    <text evidence="15">The sequence shown here is derived from an EMBL/GenBank/DDBJ whole genome shotgun (WGS) entry which is preliminary data.</text>
</comment>
<dbReference type="GO" id="GO:0001508">
    <property type="term" value="P:action potential"/>
    <property type="evidence" value="ECO:0007669"/>
    <property type="project" value="TreeGrafter"/>
</dbReference>
<dbReference type="Gene3D" id="1.20.120.350">
    <property type="entry name" value="Voltage-gated potassium channels. Chain C"/>
    <property type="match status" value="1"/>
</dbReference>
<dbReference type="GO" id="GO:0051260">
    <property type="term" value="P:protein homooligomerization"/>
    <property type="evidence" value="ECO:0007669"/>
    <property type="project" value="InterPro"/>
</dbReference>
<dbReference type="SUPFAM" id="SSF81324">
    <property type="entry name" value="Voltage-gated potassium channels"/>
    <property type="match status" value="1"/>
</dbReference>
<evidence type="ECO:0000256" key="8">
    <source>
        <dbReference type="ARBA" id="ARBA00022989"/>
    </source>
</evidence>
<dbReference type="PANTHER" id="PTHR11537">
    <property type="entry name" value="VOLTAGE-GATED POTASSIUM CHANNEL"/>
    <property type="match status" value="1"/>
</dbReference>
<evidence type="ECO:0000259" key="14">
    <source>
        <dbReference type="SMART" id="SM00225"/>
    </source>
</evidence>
<dbReference type="Proteomes" id="UP001347796">
    <property type="component" value="Unassembled WGS sequence"/>
</dbReference>
<keyword evidence="3" id="KW-0633">Potassium transport</keyword>
<dbReference type="FunFam" id="1.10.287.70:FF:000028">
    <property type="entry name" value="potassium voltage-gated channel subfamily D member 3"/>
    <property type="match status" value="1"/>
</dbReference>
<feature type="transmembrane region" description="Helical" evidence="13">
    <location>
        <begin position="294"/>
        <end position="315"/>
    </location>
</feature>
<evidence type="ECO:0000256" key="1">
    <source>
        <dbReference type="ARBA" id="ARBA00004141"/>
    </source>
</evidence>
<evidence type="ECO:0000256" key="4">
    <source>
        <dbReference type="ARBA" id="ARBA00022692"/>
    </source>
</evidence>
<dbReference type="InterPro" id="IPR003131">
    <property type="entry name" value="T1-type_BTB"/>
</dbReference>
<keyword evidence="9" id="KW-0406">Ion transport</keyword>
<dbReference type="InterPro" id="IPR011333">
    <property type="entry name" value="SKP1/BTB/POZ_sf"/>
</dbReference>
<feature type="transmembrane region" description="Helical" evidence="13">
    <location>
        <begin position="459"/>
        <end position="480"/>
    </location>
</feature>
<evidence type="ECO:0000256" key="5">
    <source>
        <dbReference type="ARBA" id="ARBA00022826"/>
    </source>
</evidence>
<dbReference type="GO" id="GO:0005249">
    <property type="term" value="F:voltage-gated potassium channel activity"/>
    <property type="evidence" value="ECO:0007669"/>
    <property type="project" value="InterPro"/>
</dbReference>
<protein>
    <recommendedName>
        <fullName evidence="14">BTB domain-containing protein</fullName>
    </recommendedName>
</protein>
<dbReference type="PRINTS" id="PR00169">
    <property type="entry name" value="KCHANNEL"/>
</dbReference>
<dbReference type="AlphaFoldDB" id="A0AAN8K4I4"/>
<dbReference type="GO" id="GO:0008076">
    <property type="term" value="C:voltage-gated potassium channel complex"/>
    <property type="evidence" value="ECO:0007669"/>
    <property type="project" value="InterPro"/>
</dbReference>
<keyword evidence="5" id="KW-0631">Potassium channel</keyword>
<evidence type="ECO:0000256" key="10">
    <source>
        <dbReference type="ARBA" id="ARBA00023136"/>
    </source>
</evidence>
<feature type="compositionally biased region" description="Polar residues" evidence="12">
    <location>
        <begin position="500"/>
        <end position="517"/>
    </location>
</feature>
<accession>A0AAN8K4I4</accession>
<keyword evidence="4 13" id="KW-0812">Transmembrane</keyword>
<feature type="region of interest" description="Disordered" evidence="12">
    <location>
        <begin position="1"/>
        <end position="32"/>
    </location>
</feature>
<evidence type="ECO:0000256" key="13">
    <source>
        <dbReference type="SAM" id="Phobius"/>
    </source>
</evidence>
<evidence type="ECO:0000256" key="2">
    <source>
        <dbReference type="ARBA" id="ARBA00022448"/>
    </source>
</evidence>
<keyword evidence="16" id="KW-1185">Reference proteome</keyword>
<feature type="transmembrane region" description="Helical" evidence="13">
    <location>
        <begin position="400"/>
        <end position="429"/>
    </location>
</feature>
<dbReference type="Gene3D" id="3.30.710.10">
    <property type="entry name" value="Potassium Channel Kv1.1, Chain A"/>
    <property type="match status" value="1"/>
</dbReference>
<feature type="region of interest" description="Disordered" evidence="12">
    <location>
        <begin position="496"/>
        <end position="517"/>
    </location>
</feature>
<proteinExistence type="predicted"/>
<feature type="domain" description="BTB" evidence="14">
    <location>
        <begin position="49"/>
        <end position="144"/>
    </location>
</feature>
<keyword evidence="8 13" id="KW-1133">Transmembrane helix</keyword>
<dbReference type="InterPro" id="IPR005821">
    <property type="entry name" value="Ion_trans_dom"/>
</dbReference>
<dbReference type="InterPro" id="IPR003968">
    <property type="entry name" value="K_chnl_volt-dep_Kv"/>
</dbReference>
<keyword evidence="11" id="KW-0407">Ion channel</keyword>
<evidence type="ECO:0000313" key="16">
    <source>
        <dbReference type="Proteomes" id="UP001347796"/>
    </source>
</evidence>
<dbReference type="PRINTS" id="PR01491">
    <property type="entry name" value="KVCHANNEL"/>
</dbReference>
<comment type="subcellular location">
    <subcellularLocation>
        <location evidence="1">Membrane</location>
        <topology evidence="1">Multi-pass membrane protein</topology>
    </subcellularLocation>
</comment>
<dbReference type="PRINTS" id="PR01498">
    <property type="entry name" value="SHAWCHANNEL"/>
</dbReference>
<evidence type="ECO:0000256" key="6">
    <source>
        <dbReference type="ARBA" id="ARBA00022882"/>
    </source>
</evidence>
<reference evidence="15 16" key="1">
    <citation type="submission" date="2024-01" db="EMBL/GenBank/DDBJ databases">
        <title>The genome of the rayed Mediterranean limpet Patella caerulea (Linnaeus, 1758).</title>
        <authorList>
            <person name="Anh-Thu Weber A."/>
            <person name="Halstead-Nussloch G."/>
        </authorList>
    </citation>
    <scope>NUCLEOTIDE SEQUENCE [LARGE SCALE GENOMIC DNA]</scope>
    <source>
        <strain evidence="15">AATW-2023a</strain>
        <tissue evidence="15">Whole specimen</tissue>
    </source>
</reference>
<evidence type="ECO:0000256" key="11">
    <source>
        <dbReference type="ARBA" id="ARBA00023303"/>
    </source>
</evidence>
<feature type="transmembrane region" description="Helical" evidence="13">
    <location>
        <begin position="327"/>
        <end position="347"/>
    </location>
</feature>
<dbReference type="InterPro" id="IPR003974">
    <property type="entry name" value="K_chnl_volt-dep_Kv3"/>
</dbReference>
<evidence type="ECO:0000256" key="12">
    <source>
        <dbReference type="SAM" id="MobiDB-lite"/>
    </source>
</evidence>
<keyword evidence="7" id="KW-0630">Potassium</keyword>
<dbReference type="InterPro" id="IPR028325">
    <property type="entry name" value="VG_K_chnl"/>
</dbReference>
<dbReference type="InterPro" id="IPR027359">
    <property type="entry name" value="Volt_channel_dom_sf"/>
</dbReference>
<dbReference type="SUPFAM" id="SSF54695">
    <property type="entry name" value="POZ domain"/>
    <property type="match status" value="1"/>
</dbReference>
<dbReference type="SMART" id="SM00225">
    <property type="entry name" value="BTB"/>
    <property type="match status" value="1"/>
</dbReference>
<name>A0AAN8K4I4_PATCE</name>
<dbReference type="InterPro" id="IPR000210">
    <property type="entry name" value="BTB/POZ_dom"/>
</dbReference>
<organism evidence="15 16">
    <name type="scientific">Patella caerulea</name>
    <name type="common">Rayed Mediterranean limpet</name>
    <dbReference type="NCBI Taxonomy" id="87958"/>
    <lineage>
        <taxon>Eukaryota</taxon>
        <taxon>Metazoa</taxon>
        <taxon>Spiralia</taxon>
        <taxon>Lophotrochozoa</taxon>
        <taxon>Mollusca</taxon>
        <taxon>Gastropoda</taxon>
        <taxon>Patellogastropoda</taxon>
        <taxon>Patelloidea</taxon>
        <taxon>Patellidae</taxon>
        <taxon>Patella</taxon>
    </lineage>
</organism>
<dbReference type="PANTHER" id="PTHR11537:SF254">
    <property type="entry name" value="POTASSIUM VOLTAGE-GATED CHANNEL PROTEIN SHAB"/>
    <property type="match status" value="1"/>
</dbReference>